<dbReference type="InterPro" id="IPR004606">
    <property type="entry name" value="Mop_domain"/>
</dbReference>
<dbReference type="SUPFAM" id="SSF50331">
    <property type="entry name" value="MOP-like"/>
    <property type="match status" value="1"/>
</dbReference>
<dbReference type="Proteomes" id="UP001150259">
    <property type="component" value="Unassembled WGS sequence"/>
</dbReference>
<name>A0ABT5GGE4_9MICO</name>
<dbReference type="InterPro" id="IPR008995">
    <property type="entry name" value="Mo/tungstate-bd_C_term_dom"/>
</dbReference>
<feature type="domain" description="Mop" evidence="3">
    <location>
        <begin position="64"/>
        <end position="129"/>
    </location>
</feature>
<dbReference type="RefSeq" id="WP_272461733.1">
    <property type="nucleotide sequence ID" value="NZ_JAPFQL010000026.1"/>
</dbReference>
<dbReference type="SUPFAM" id="SSF46955">
    <property type="entry name" value="Putative DNA-binding domain"/>
    <property type="match status" value="1"/>
</dbReference>
<proteinExistence type="predicted"/>
<accession>A0ABT5GGE4</accession>
<sequence>MPHLRISEAAALLGVSDDTVRRMVDSGRLSGGIDEAGRRTVDGAELAAVAQDVAHPAAVGTIGAASARNRMRGIVTSITKDTVMAKVEMQCGPFRITSLLSRDSVDELGLEVGSVAVASVKSTHVVVEVPA</sequence>
<reference evidence="4 5" key="1">
    <citation type="submission" date="2022-11" db="EMBL/GenBank/DDBJ databases">
        <title>Anaerobic phenanthrene biodegradation by a DNRA strain PheN6.</title>
        <authorList>
            <person name="Zhang Z."/>
        </authorList>
    </citation>
    <scope>NUCLEOTIDE SEQUENCE [LARGE SCALE GENOMIC DNA]</scope>
    <source>
        <strain evidence="4 5">PheN6</strain>
    </source>
</reference>
<keyword evidence="5" id="KW-1185">Reference proteome</keyword>
<dbReference type="InterPro" id="IPR010093">
    <property type="entry name" value="SinI_DNA-bd"/>
</dbReference>
<comment type="caution">
    <text evidence="4">The sequence shown here is derived from an EMBL/GenBank/DDBJ whole genome shotgun (WGS) entry which is preliminary data.</text>
</comment>
<dbReference type="InterPro" id="IPR009061">
    <property type="entry name" value="DNA-bd_dom_put_sf"/>
</dbReference>
<evidence type="ECO:0000256" key="1">
    <source>
        <dbReference type="ARBA" id="ARBA00022505"/>
    </source>
</evidence>
<dbReference type="Pfam" id="PF12728">
    <property type="entry name" value="HTH_17"/>
    <property type="match status" value="1"/>
</dbReference>
<dbReference type="NCBIfam" id="TIGR00638">
    <property type="entry name" value="Mop"/>
    <property type="match status" value="1"/>
</dbReference>
<dbReference type="NCBIfam" id="TIGR01764">
    <property type="entry name" value="excise"/>
    <property type="match status" value="1"/>
</dbReference>
<dbReference type="Gene3D" id="2.40.50.100">
    <property type="match status" value="1"/>
</dbReference>
<gene>
    <name evidence="4" type="ORF">OO014_07795</name>
</gene>
<dbReference type="Pfam" id="PF03459">
    <property type="entry name" value="TOBE"/>
    <property type="match status" value="1"/>
</dbReference>
<evidence type="ECO:0000313" key="4">
    <source>
        <dbReference type="EMBL" id="MDC5697158.1"/>
    </source>
</evidence>
<dbReference type="InterPro" id="IPR005116">
    <property type="entry name" value="Transp-assoc_OB_typ1"/>
</dbReference>
<dbReference type="InterPro" id="IPR041657">
    <property type="entry name" value="HTH_17"/>
</dbReference>
<organism evidence="4 5">
    <name type="scientific">Intrasporangium calvum</name>
    <dbReference type="NCBI Taxonomy" id="53358"/>
    <lineage>
        <taxon>Bacteria</taxon>
        <taxon>Bacillati</taxon>
        <taxon>Actinomycetota</taxon>
        <taxon>Actinomycetes</taxon>
        <taxon>Micrococcales</taxon>
        <taxon>Intrasporangiaceae</taxon>
        <taxon>Intrasporangium</taxon>
    </lineage>
</organism>
<dbReference type="PROSITE" id="PS51866">
    <property type="entry name" value="MOP"/>
    <property type="match status" value="1"/>
</dbReference>
<dbReference type="EMBL" id="JAPFQL010000026">
    <property type="protein sequence ID" value="MDC5697158.1"/>
    <property type="molecule type" value="Genomic_DNA"/>
</dbReference>
<protein>
    <submittedName>
        <fullName evidence="4">TOBE domain-containing protein</fullName>
    </submittedName>
</protein>
<evidence type="ECO:0000259" key="3">
    <source>
        <dbReference type="PROSITE" id="PS51866"/>
    </source>
</evidence>
<keyword evidence="1 2" id="KW-0500">Molybdenum</keyword>
<evidence type="ECO:0000313" key="5">
    <source>
        <dbReference type="Proteomes" id="UP001150259"/>
    </source>
</evidence>
<evidence type="ECO:0000256" key="2">
    <source>
        <dbReference type="PROSITE-ProRule" id="PRU01213"/>
    </source>
</evidence>